<dbReference type="InterPro" id="IPR020845">
    <property type="entry name" value="AMP-binding_CS"/>
</dbReference>
<evidence type="ECO:0000259" key="2">
    <source>
        <dbReference type="Pfam" id="PF13193"/>
    </source>
</evidence>
<dbReference type="PANTHER" id="PTHR43767">
    <property type="entry name" value="LONG-CHAIN-FATTY-ACID--COA LIGASE"/>
    <property type="match status" value="1"/>
</dbReference>
<evidence type="ECO:0000313" key="4">
    <source>
        <dbReference type="Proteomes" id="UP001500630"/>
    </source>
</evidence>
<organism evidence="3 4">
    <name type="scientific">Nonomuraea rosea</name>
    <dbReference type="NCBI Taxonomy" id="638574"/>
    <lineage>
        <taxon>Bacteria</taxon>
        <taxon>Bacillati</taxon>
        <taxon>Actinomycetota</taxon>
        <taxon>Actinomycetes</taxon>
        <taxon>Streptosporangiales</taxon>
        <taxon>Streptosporangiaceae</taxon>
        <taxon>Nonomuraea</taxon>
    </lineage>
</organism>
<protein>
    <submittedName>
        <fullName evidence="3">Long-chain fatty acid--CoA ligase</fullName>
    </submittedName>
</protein>
<dbReference type="InterPro" id="IPR042099">
    <property type="entry name" value="ANL_N_sf"/>
</dbReference>
<dbReference type="InterPro" id="IPR025110">
    <property type="entry name" value="AMP-bd_C"/>
</dbReference>
<sequence length="498" mass="53713">MNLADRLHTAARRLGGRAVLTLDGAELTYGTLEELSARLAGLLLARGIRAGDRVAIMLPNVPEFGVVYYGVLRIGAVVVPLDPLLKRREIAAYLGDCGARLLIAWHAFAETAEAGSGSTNADVFFVVPEEFRRLLRGVAAEHEIASMADGDTAVIHYTSGTTGRPKGIELTHANLTGNAAAVARMHALGVDDVVLGALPLYHTFGQTCSLNATVQAGARLTLLRRFEAGRALEVIRRDGVTVFQGVPTMFIALLDHPGASDMSMLRVCVSGGAALPLDVLRAYETRLGCAIVEGYGLSETSPVTAANRGGQHRRPGSIGWPIRGVEMRVVGEDGRDVPCGTIGEIVVRGPNVMKGYWNDPAGTAEAIRDGWFHTGDLGRKDEDGFFFLMDRRRDVIIRGGYTVYPREVEEVLYEHPAVRQAAVLGVPHPELGEEIEAVVALRAPVTCADLRDFVKERVAAYKYPRHISFVDELPMSPTGKILKRALARPAAVRAGRSE</sequence>
<dbReference type="CDD" id="cd05936">
    <property type="entry name" value="FC-FACS_FadD_like"/>
    <property type="match status" value="1"/>
</dbReference>
<dbReference type="Pfam" id="PF13193">
    <property type="entry name" value="AMP-binding_C"/>
    <property type="match status" value="1"/>
</dbReference>
<dbReference type="Pfam" id="PF00501">
    <property type="entry name" value="AMP-binding"/>
    <property type="match status" value="1"/>
</dbReference>
<dbReference type="PROSITE" id="PS00455">
    <property type="entry name" value="AMP_BINDING"/>
    <property type="match status" value="1"/>
</dbReference>
<dbReference type="SUPFAM" id="SSF56801">
    <property type="entry name" value="Acetyl-CoA synthetase-like"/>
    <property type="match status" value="1"/>
</dbReference>
<dbReference type="PANTHER" id="PTHR43767:SF12">
    <property type="entry name" value="AMP-DEPENDENT SYNTHETASE AND LIGASE"/>
    <property type="match status" value="1"/>
</dbReference>
<keyword evidence="4" id="KW-1185">Reference proteome</keyword>
<dbReference type="InterPro" id="IPR050237">
    <property type="entry name" value="ATP-dep_AMP-bd_enzyme"/>
</dbReference>
<feature type="domain" description="AMP-dependent synthetase/ligase" evidence="1">
    <location>
        <begin position="9"/>
        <end position="357"/>
    </location>
</feature>
<accession>A0ABP6W6R8</accession>
<dbReference type="InterPro" id="IPR000873">
    <property type="entry name" value="AMP-dep_synth/lig_dom"/>
</dbReference>
<dbReference type="RefSeq" id="WP_345561551.1">
    <property type="nucleotide sequence ID" value="NZ_BAABDQ010000004.1"/>
</dbReference>
<reference evidence="4" key="1">
    <citation type="journal article" date="2019" name="Int. J. Syst. Evol. Microbiol.">
        <title>The Global Catalogue of Microorganisms (GCM) 10K type strain sequencing project: providing services to taxonomists for standard genome sequencing and annotation.</title>
        <authorList>
            <consortium name="The Broad Institute Genomics Platform"/>
            <consortium name="The Broad Institute Genome Sequencing Center for Infectious Disease"/>
            <person name="Wu L."/>
            <person name="Ma J."/>
        </authorList>
    </citation>
    <scope>NUCLEOTIDE SEQUENCE [LARGE SCALE GENOMIC DNA]</scope>
    <source>
        <strain evidence="4">JCM 17326</strain>
    </source>
</reference>
<evidence type="ECO:0000313" key="3">
    <source>
        <dbReference type="EMBL" id="GAA3545198.1"/>
    </source>
</evidence>
<dbReference type="Gene3D" id="3.30.300.30">
    <property type="match status" value="1"/>
</dbReference>
<dbReference type="Gene3D" id="3.40.50.12780">
    <property type="entry name" value="N-terminal domain of ligase-like"/>
    <property type="match status" value="1"/>
</dbReference>
<keyword evidence="3" id="KW-0436">Ligase</keyword>
<proteinExistence type="predicted"/>
<comment type="caution">
    <text evidence="3">The sequence shown here is derived from an EMBL/GenBank/DDBJ whole genome shotgun (WGS) entry which is preliminary data.</text>
</comment>
<name>A0ABP6W6R8_9ACTN</name>
<dbReference type="EMBL" id="BAABDQ010000004">
    <property type="protein sequence ID" value="GAA3545198.1"/>
    <property type="molecule type" value="Genomic_DNA"/>
</dbReference>
<evidence type="ECO:0000259" key="1">
    <source>
        <dbReference type="Pfam" id="PF00501"/>
    </source>
</evidence>
<feature type="domain" description="AMP-binding enzyme C-terminal" evidence="2">
    <location>
        <begin position="407"/>
        <end position="480"/>
    </location>
</feature>
<dbReference type="GO" id="GO:0016874">
    <property type="term" value="F:ligase activity"/>
    <property type="evidence" value="ECO:0007669"/>
    <property type="project" value="UniProtKB-KW"/>
</dbReference>
<dbReference type="Proteomes" id="UP001500630">
    <property type="component" value="Unassembled WGS sequence"/>
</dbReference>
<dbReference type="InterPro" id="IPR045851">
    <property type="entry name" value="AMP-bd_C_sf"/>
</dbReference>
<gene>
    <name evidence="3" type="ORF">GCM10022419_026790</name>
</gene>